<dbReference type="EMBL" id="CM039431">
    <property type="protein sequence ID" value="KAI4335200.1"/>
    <property type="molecule type" value="Genomic_DNA"/>
</dbReference>
<evidence type="ECO:0000313" key="1">
    <source>
        <dbReference type="EMBL" id="KAI4335200.1"/>
    </source>
</evidence>
<keyword evidence="2" id="KW-1185">Reference proteome</keyword>
<comment type="caution">
    <text evidence="1">The sequence shown here is derived from an EMBL/GenBank/DDBJ whole genome shotgun (WGS) entry which is preliminary data.</text>
</comment>
<accession>A0ACB9NFJ8</accession>
<evidence type="ECO:0000313" key="2">
    <source>
        <dbReference type="Proteomes" id="UP000828941"/>
    </source>
</evidence>
<reference evidence="1 2" key="1">
    <citation type="journal article" date="2022" name="DNA Res.">
        <title>Chromosomal-level genome assembly of the orchid tree Bauhinia variegata (Leguminosae; Cercidoideae) supports the allotetraploid origin hypothesis of Bauhinia.</title>
        <authorList>
            <person name="Zhong Y."/>
            <person name="Chen Y."/>
            <person name="Zheng D."/>
            <person name="Pang J."/>
            <person name="Liu Y."/>
            <person name="Luo S."/>
            <person name="Meng S."/>
            <person name="Qian L."/>
            <person name="Wei D."/>
            <person name="Dai S."/>
            <person name="Zhou R."/>
        </authorList>
    </citation>
    <scope>NUCLEOTIDE SEQUENCE [LARGE SCALE GENOMIC DNA]</scope>
    <source>
        <strain evidence="1">BV-YZ2020</strain>
    </source>
</reference>
<protein>
    <submittedName>
        <fullName evidence="1">Uncharacterized protein</fullName>
    </submittedName>
</protein>
<proteinExistence type="predicted"/>
<sequence length="248" mass="27999">MNTLYLGQALYIKQTNVGMGEEQEKVEVLAQEIKETERKNHRAAGMANMMPIISKLYCSPSRTVFAVRRRPHVVSGGGFVVTDCCTDKVVFRVDGSCIHGTSGQLILKDGDGNDLLVLRRKGWLVEALSMYKKWKGYQRSQNLVFSLKKPNSFFVKNSAIRICTEPRAVSNKGWDFEVRGYFPDNCTMVDSRGNIVVQVGMEKEVEEVMESKDFYHVVVKQGMDQAFVFGVIAILDYIYSESSQSAYC</sequence>
<dbReference type="Proteomes" id="UP000828941">
    <property type="component" value="Chromosome 6"/>
</dbReference>
<organism evidence="1 2">
    <name type="scientific">Bauhinia variegata</name>
    <name type="common">Purple orchid tree</name>
    <name type="synonym">Phanera variegata</name>
    <dbReference type="NCBI Taxonomy" id="167791"/>
    <lineage>
        <taxon>Eukaryota</taxon>
        <taxon>Viridiplantae</taxon>
        <taxon>Streptophyta</taxon>
        <taxon>Embryophyta</taxon>
        <taxon>Tracheophyta</taxon>
        <taxon>Spermatophyta</taxon>
        <taxon>Magnoliopsida</taxon>
        <taxon>eudicotyledons</taxon>
        <taxon>Gunneridae</taxon>
        <taxon>Pentapetalae</taxon>
        <taxon>rosids</taxon>
        <taxon>fabids</taxon>
        <taxon>Fabales</taxon>
        <taxon>Fabaceae</taxon>
        <taxon>Cercidoideae</taxon>
        <taxon>Cercideae</taxon>
        <taxon>Bauhiniinae</taxon>
        <taxon>Bauhinia</taxon>
    </lineage>
</organism>
<name>A0ACB9NFJ8_BAUVA</name>
<gene>
    <name evidence="1" type="ORF">L6164_013870</name>
</gene>